<dbReference type="EMBL" id="CP009621">
    <property type="protein sequence ID" value="AKD04295.1"/>
    <property type="molecule type" value="Genomic_DNA"/>
</dbReference>
<evidence type="ECO:0008006" key="4">
    <source>
        <dbReference type="Google" id="ProtNLM"/>
    </source>
</evidence>
<dbReference type="KEGG" id="pko:PKOR_15865"/>
<keyword evidence="1" id="KW-0732">Signal</keyword>
<organism evidence="2 3">
    <name type="scientific">Pontibacter korlensis</name>
    <dbReference type="NCBI Taxonomy" id="400092"/>
    <lineage>
        <taxon>Bacteria</taxon>
        <taxon>Pseudomonadati</taxon>
        <taxon>Bacteroidota</taxon>
        <taxon>Cytophagia</taxon>
        <taxon>Cytophagales</taxon>
        <taxon>Hymenobacteraceae</taxon>
        <taxon>Pontibacter</taxon>
    </lineage>
</organism>
<evidence type="ECO:0000256" key="1">
    <source>
        <dbReference type="SAM" id="SignalP"/>
    </source>
</evidence>
<dbReference type="HOGENOM" id="CLU_2383668_0_0_10"/>
<proteinExistence type="predicted"/>
<gene>
    <name evidence="2" type="ORF">PKOR_15865</name>
</gene>
<dbReference type="Proteomes" id="UP000033109">
    <property type="component" value="Chromosome"/>
</dbReference>
<sequence length="94" mass="9967">MKKLKVNFLALAAVLVAGGTMAFSAPATLQSGWYLVEGDAIGNPTAGPSGDCETTNIKELCMVQLRLNANEPIPETVPEAEANGQVIDKAYRQF</sequence>
<reference evidence="2 3" key="1">
    <citation type="journal article" date="2015" name="Sci. Rep.">
        <title>Unraveling adaptation of Pontibacter korlensis to radiation and infertility in desert through complete genome and comparative transcriptomic analysis.</title>
        <authorList>
            <person name="Dai J."/>
            <person name="Dai W."/>
            <person name="Qiu C."/>
            <person name="Yang Z."/>
            <person name="Zhang Y."/>
            <person name="Zhou M."/>
            <person name="Zhang L."/>
            <person name="Fang C."/>
            <person name="Gao Q."/>
            <person name="Yang Q."/>
            <person name="Li X."/>
            <person name="Wang Z."/>
            <person name="Wang Z."/>
            <person name="Jia Z."/>
            <person name="Chen X."/>
        </authorList>
    </citation>
    <scope>NUCLEOTIDE SEQUENCE [LARGE SCALE GENOMIC DNA]</scope>
    <source>
        <strain evidence="2 3">X14-1T</strain>
    </source>
</reference>
<dbReference type="AlphaFoldDB" id="A0A0E3ZFI2"/>
<evidence type="ECO:0000313" key="3">
    <source>
        <dbReference type="Proteomes" id="UP000033109"/>
    </source>
</evidence>
<protein>
    <recommendedName>
        <fullName evidence="4">Secreted protein</fullName>
    </recommendedName>
</protein>
<name>A0A0E3ZFI2_9BACT</name>
<accession>A0A0E3ZFI2</accession>
<feature type="signal peptide" evidence="1">
    <location>
        <begin position="1"/>
        <end position="22"/>
    </location>
</feature>
<keyword evidence="3" id="KW-1185">Reference proteome</keyword>
<evidence type="ECO:0000313" key="2">
    <source>
        <dbReference type="EMBL" id="AKD04295.1"/>
    </source>
</evidence>
<dbReference type="PATRIC" id="fig|400092.3.peg.3474"/>
<feature type="chain" id="PRO_5002416962" description="Secreted protein" evidence="1">
    <location>
        <begin position="23"/>
        <end position="94"/>
    </location>
</feature>